<keyword evidence="13" id="KW-1185">Reference proteome</keyword>
<dbReference type="PROSITE" id="PS50835">
    <property type="entry name" value="IG_LIKE"/>
    <property type="match status" value="1"/>
</dbReference>
<evidence type="ECO:0000256" key="4">
    <source>
        <dbReference type="ARBA" id="ARBA00022989"/>
    </source>
</evidence>
<feature type="domain" description="Ig-like" evidence="11">
    <location>
        <begin position="30"/>
        <end position="128"/>
    </location>
</feature>
<dbReference type="InterPro" id="IPR013106">
    <property type="entry name" value="Ig_V-set"/>
</dbReference>
<dbReference type="InterPro" id="IPR036179">
    <property type="entry name" value="Ig-like_dom_sf"/>
</dbReference>
<keyword evidence="4 9" id="KW-1133">Transmembrane helix</keyword>
<dbReference type="Gene3D" id="2.60.40.10">
    <property type="entry name" value="Immunoglobulins"/>
    <property type="match status" value="1"/>
</dbReference>
<dbReference type="InterPro" id="IPR000920">
    <property type="entry name" value="Myelin_P0-rel"/>
</dbReference>
<dbReference type="InterPro" id="IPR013783">
    <property type="entry name" value="Ig-like_fold"/>
</dbReference>
<evidence type="ECO:0000256" key="10">
    <source>
        <dbReference type="SAM" id="SignalP"/>
    </source>
</evidence>
<keyword evidence="6" id="KW-1015">Disulfide bond</keyword>
<evidence type="ECO:0000313" key="12">
    <source>
        <dbReference type="EMBL" id="CAJ1079576.1"/>
    </source>
</evidence>
<evidence type="ECO:0000313" key="13">
    <source>
        <dbReference type="Proteomes" id="UP001178508"/>
    </source>
</evidence>
<dbReference type="InterPro" id="IPR007110">
    <property type="entry name" value="Ig-like_dom"/>
</dbReference>
<evidence type="ECO:0000256" key="6">
    <source>
        <dbReference type="ARBA" id="ARBA00023157"/>
    </source>
</evidence>
<organism evidence="12 13">
    <name type="scientific">Xyrichtys novacula</name>
    <name type="common">Pearly razorfish</name>
    <name type="synonym">Hemipteronotus novacula</name>
    <dbReference type="NCBI Taxonomy" id="13765"/>
    <lineage>
        <taxon>Eukaryota</taxon>
        <taxon>Metazoa</taxon>
        <taxon>Chordata</taxon>
        <taxon>Craniata</taxon>
        <taxon>Vertebrata</taxon>
        <taxon>Euteleostomi</taxon>
        <taxon>Actinopterygii</taxon>
        <taxon>Neopterygii</taxon>
        <taxon>Teleostei</taxon>
        <taxon>Neoteleostei</taxon>
        <taxon>Acanthomorphata</taxon>
        <taxon>Eupercaria</taxon>
        <taxon>Labriformes</taxon>
        <taxon>Labridae</taxon>
        <taxon>Xyrichtys</taxon>
    </lineage>
</organism>
<sequence length="172" mass="19707">MAIFMRIFLGAVFAIRVTGDDKNVNVEGCKGKEVLLPCNCSGRSLSEEFLWMMGSEEEEQEEMLFKYNSSGTFYGQSSKGEEYKGRIQFFFPTESSNCSLLLTNIETEDLGTYTCRFTTTVYKKNNVKLQMRECPEKIRSRSSVIPPIVVVSGVFLLLYLLYQCFRSSRRPN</sequence>
<dbReference type="SUPFAM" id="SSF48726">
    <property type="entry name" value="Immunoglobulin"/>
    <property type="match status" value="1"/>
</dbReference>
<feature type="transmembrane region" description="Helical" evidence="9">
    <location>
        <begin position="144"/>
        <end position="162"/>
    </location>
</feature>
<evidence type="ECO:0000256" key="1">
    <source>
        <dbReference type="ARBA" id="ARBA00004479"/>
    </source>
</evidence>
<feature type="signal peptide" evidence="10">
    <location>
        <begin position="1"/>
        <end position="19"/>
    </location>
</feature>
<dbReference type="PANTHER" id="PTHR13869">
    <property type="entry name" value="MYELIN P0 RELATED"/>
    <property type="match status" value="1"/>
</dbReference>
<protein>
    <submittedName>
        <fullName evidence="12">Sialoadhesin</fullName>
    </submittedName>
</protein>
<evidence type="ECO:0000256" key="2">
    <source>
        <dbReference type="ARBA" id="ARBA00022692"/>
    </source>
</evidence>
<feature type="chain" id="PRO_5043494416" evidence="10">
    <location>
        <begin position="20"/>
        <end position="172"/>
    </location>
</feature>
<reference evidence="12" key="1">
    <citation type="submission" date="2023-08" db="EMBL/GenBank/DDBJ databases">
        <authorList>
            <person name="Alioto T."/>
            <person name="Alioto T."/>
            <person name="Gomez Garrido J."/>
        </authorList>
    </citation>
    <scope>NUCLEOTIDE SEQUENCE</scope>
</reference>
<comment type="subcellular location">
    <subcellularLocation>
        <location evidence="1">Membrane</location>
        <topology evidence="1">Single-pass type I membrane protein</topology>
    </subcellularLocation>
</comment>
<dbReference type="InterPro" id="IPR003599">
    <property type="entry name" value="Ig_sub"/>
</dbReference>
<accession>A0AAV1H3A7</accession>
<keyword evidence="2 9" id="KW-0812">Transmembrane</keyword>
<dbReference type="Pfam" id="PF07686">
    <property type="entry name" value="V-set"/>
    <property type="match status" value="1"/>
</dbReference>
<dbReference type="GO" id="GO:0005886">
    <property type="term" value="C:plasma membrane"/>
    <property type="evidence" value="ECO:0007669"/>
    <property type="project" value="TreeGrafter"/>
</dbReference>
<dbReference type="Proteomes" id="UP001178508">
    <property type="component" value="Chromosome 18"/>
</dbReference>
<evidence type="ECO:0000256" key="9">
    <source>
        <dbReference type="SAM" id="Phobius"/>
    </source>
</evidence>
<keyword evidence="3 10" id="KW-0732">Signal</keyword>
<keyword evidence="8" id="KW-0393">Immunoglobulin domain</keyword>
<proteinExistence type="predicted"/>
<evidence type="ECO:0000256" key="7">
    <source>
        <dbReference type="ARBA" id="ARBA00023180"/>
    </source>
</evidence>
<keyword evidence="5 9" id="KW-0472">Membrane</keyword>
<keyword evidence="7" id="KW-0325">Glycoprotein</keyword>
<gene>
    <name evidence="12" type="ORF">XNOV1_A016168</name>
</gene>
<evidence type="ECO:0000256" key="5">
    <source>
        <dbReference type="ARBA" id="ARBA00023136"/>
    </source>
</evidence>
<dbReference type="EMBL" id="OY660881">
    <property type="protein sequence ID" value="CAJ1079576.1"/>
    <property type="molecule type" value="Genomic_DNA"/>
</dbReference>
<dbReference type="PANTHER" id="PTHR13869:SF24">
    <property type="entry name" value="BASEMENT MEMBRANE-SPECIFIC HEPARAN SULFATE PROTEOGLYCAN CORE PROTEIN-LIKE"/>
    <property type="match status" value="1"/>
</dbReference>
<dbReference type="AlphaFoldDB" id="A0AAV1H3A7"/>
<evidence type="ECO:0000256" key="8">
    <source>
        <dbReference type="ARBA" id="ARBA00023319"/>
    </source>
</evidence>
<dbReference type="SMART" id="SM00409">
    <property type="entry name" value="IG"/>
    <property type="match status" value="1"/>
</dbReference>
<name>A0AAV1H3A7_XYRNO</name>
<evidence type="ECO:0000256" key="3">
    <source>
        <dbReference type="ARBA" id="ARBA00022729"/>
    </source>
</evidence>
<evidence type="ECO:0000259" key="11">
    <source>
        <dbReference type="PROSITE" id="PS50835"/>
    </source>
</evidence>